<feature type="chain" id="PRO_5034578428" description="Secreted protein" evidence="1">
    <location>
        <begin position="32"/>
        <end position="78"/>
    </location>
</feature>
<reference evidence="2" key="2">
    <citation type="submission" date="2025-09" db="UniProtKB">
        <authorList>
            <consortium name="Ensembl"/>
        </authorList>
    </citation>
    <scope>IDENTIFICATION</scope>
</reference>
<feature type="signal peptide" evidence="1">
    <location>
        <begin position="1"/>
        <end position="31"/>
    </location>
</feature>
<dbReference type="Ensembl" id="ENSAZOT00000001530.1">
    <property type="protein sequence ID" value="ENSAZOP00000001424.1"/>
    <property type="gene ID" value="ENSAZOG00000001010.1"/>
</dbReference>
<evidence type="ECO:0008006" key="4">
    <source>
        <dbReference type="Google" id="ProtNLM"/>
    </source>
</evidence>
<reference evidence="2" key="1">
    <citation type="submission" date="2025-08" db="UniProtKB">
        <authorList>
            <consortium name="Ensembl"/>
        </authorList>
    </citation>
    <scope>IDENTIFICATION</scope>
</reference>
<name>A0A8B9U0X8_9AVES</name>
<dbReference type="AlphaFoldDB" id="A0A8B9U0X8"/>
<evidence type="ECO:0000256" key="1">
    <source>
        <dbReference type="SAM" id="SignalP"/>
    </source>
</evidence>
<keyword evidence="1" id="KW-0732">Signal</keyword>
<evidence type="ECO:0000313" key="3">
    <source>
        <dbReference type="Proteomes" id="UP000694549"/>
    </source>
</evidence>
<accession>A0A8B9U0X8</accession>
<dbReference type="Proteomes" id="UP000694549">
    <property type="component" value="Unplaced"/>
</dbReference>
<keyword evidence="3" id="KW-1185">Reference proteome</keyword>
<sequence length="78" mass="8688">MWCSVFLVSLHCCFWCLFVCLFVFQAKLSQLSEPVLIQQVLQSSNHLSNPCSELALVILCPSCTGEPRTRRNTPGVAS</sequence>
<organism evidence="2 3">
    <name type="scientific">Anas zonorhyncha</name>
    <name type="common">Eastern spot-billed duck</name>
    <dbReference type="NCBI Taxonomy" id="75864"/>
    <lineage>
        <taxon>Eukaryota</taxon>
        <taxon>Metazoa</taxon>
        <taxon>Chordata</taxon>
        <taxon>Craniata</taxon>
        <taxon>Vertebrata</taxon>
        <taxon>Euteleostomi</taxon>
        <taxon>Archelosauria</taxon>
        <taxon>Archosauria</taxon>
        <taxon>Dinosauria</taxon>
        <taxon>Saurischia</taxon>
        <taxon>Theropoda</taxon>
        <taxon>Coelurosauria</taxon>
        <taxon>Aves</taxon>
        <taxon>Neognathae</taxon>
        <taxon>Galloanserae</taxon>
        <taxon>Anseriformes</taxon>
        <taxon>Anatidae</taxon>
        <taxon>Anatinae</taxon>
        <taxon>Anas</taxon>
    </lineage>
</organism>
<proteinExistence type="predicted"/>
<protein>
    <recommendedName>
        <fullName evidence="4">Secreted protein</fullName>
    </recommendedName>
</protein>
<evidence type="ECO:0000313" key="2">
    <source>
        <dbReference type="Ensembl" id="ENSAZOP00000001424.1"/>
    </source>
</evidence>